<organism evidence="2">
    <name type="scientific">Eucalyptus grandis</name>
    <name type="common">Flooded gum</name>
    <dbReference type="NCBI Taxonomy" id="71139"/>
    <lineage>
        <taxon>Eukaryota</taxon>
        <taxon>Viridiplantae</taxon>
        <taxon>Streptophyta</taxon>
        <taxon>Embryophyta</taxon>
        <taxon>Tracheophyta</taxon>
        <taxon>Spermatophyta</taxon>
        <taxon>Magnoliopsida</taxon>
        <taxon>eudicotyledons</taxon>
        <taxon>Gunneridae</taxon>
        <taxon>Pentapetalae</taxon>
        <taxon>rosids</taxon>
        <taxon>malvids</taxon>
        <taxon>Myrtales</taxon>
        <taxon>Myrtaceae</taxon>
        <taxon>Myrtoideae</taxon>
        <taxon>Eucalypteae</taxon>
        <taxon>Eucalyptus</taxon>
    </lineage>
</organism>
<accession>A0A059C825</accession>
<protein>
    <submittedName>
        <fullName evidence="2">Uncharacterized protein</fullName>
    </submittedName>
</protein>
<dbReference type="AlphaFoldDB" id="A0A059C825"/>
<gene>
    <name evidence="2" type="ORF">EUGRSUZ_E03016</name>
</gene>
<dbReference type="InParanoid" id="A0A059C825"/>
<feature type="signal peptide" evidence="1">
    <location>
        <begin position="1"/>
        <end position="25"/>
    </location>
</feature>
<evidence type="ECO:0000256" key="1">
    <source>
        <dbReference type="SAM" id="SignalP"/>
    </source>
</evidence>
<name>A0A059C825_EUCGR</name>
<evidence type="ECO:0000313" key="2">
    <source>
        <dbReference type="EMBL" id="KCW74341.1"/>
    </source>
</evidence>
<dbReference type="EMBL" id="KK198757">
    <property type="protein sequence ID" value="KCW74341.1"/>
    <property type="molecule type" value="Genomic_DNA"/>
</dbReference>
<dbReference type="Gramene" id="KCW74341">
    <property type="protein sequence ID" value="KCW74341"/>
    <property type="gene ID" value="EUGRSUZ_E03016"/>
</dbReference>
<keyword evidence="1" id="KW-0732">Signal</keyword>
<reference evidence="2" key="1">
    <citation type="submission" date="2013-07" db="EMBL/GenBank/DDBJ databases">
        <title>The genome of Eucalyptus grandis.</title>
        <authorList>
            <person name="Schmutz J."/>
            <person name="Hayes R."/>
            <person name="Myburg A."/>
            <person name="Tuskan G."/>
            <person name="Grattapaglia D."/>
            <person name="Rokhsar D.S."/>
        </authorList>
    </citation>
    <scope>NUCLEOTIDE SEQUENCE</scope>
    <source>
        <tissue evidence="2">Leaf extractions</tissue>
    </source>
</reference>
<proteinExistence type="predicted"/>
<sequence>MASPSGRDMAGLEILLLLYVVKTGSLSMTKKTGSSSMTEKTGSFEYRNMHSSYQITETRWLGHFWRISLLTSR</sequence>
<feature type="chain" id="PRO_5001569441" evidence="1">
    <location>
        <begin position="26"/>
        <end position="73"/>
    </location>
</feature>